<evidence type="ECO:0000313" key="1">
    <source>
        <dbReference type="EMBL" id="CAD8165288.1"/>
    </source>
</evidence>
<name>A0A8S1UJP0_9CILI</name>
<protein>
    <submittedName>
        <fullName evidence="1">Uncharacterized protein</fullName>
    </submittedName>
</protein>
<comment type="caution">
    <text evidence="1">The sequence shown here is derived from an EMBL/GenBank/DDBJ whole genome shotgun (WGS) entry which is preliminary data.</text>
</comment>
<organism evidence="1 2">
    <name type="scientific">Paramecium pentaurelia</name>
    <dbReference type="NCBI Taxonomy" id="43138"/>
    <lineage>
        <taxon>Eukaryota</taxon>
        <taxon>Sar</taxon>
        <taxon>Alveolata</taxon>
        <taxon>Ciliophora</taxon>
        <taxon>Intramacronucleata</taxon>
        <taxon>Oligohymenophorea</taxon>
        <taxon>Peniculida</taxon>
        <taxon>Parameciidae</taxon>
        <taxon>Paramecium</taxon>
    </lineage>
</organism>
<sequence length="45" mass="5468">MQNFINLQQKSFINFLRSSCPFRIILNQLRFRLSNVQIIHAKDQF</sequence>
<reference evidence="1" key="1">
    <citation type="submission" date="2021-01" db="EMBL/GenBank/DDBJ databases">
        <authorList>
            <consortium name="Genoscope - CEA"/>
            <person name="William W."/>
        </authorList>
    </citation>
    <scope>NUCLEOTIDE SEQUENCE</scope>
</reference>
<evidence type="ECO:0000313" key="2">
    <source>
        <dbReference type="Proteomes" id="UP000689195"/>
    </source>
</evidence>
<dbReference type="Proteomes" id="UP000689195">
    <property type="component" value="Unassembled WGS sequence"/>
</dbReference>
<dbReference type="EMBL" id="CAJJDO010000042">
    <property type="protein sequence ID" value="CAD8165288.1"/>
    <property type="molecule type" value="Genomic_DNA"/>
</dbReference>
<dbReference type="AlphaFoldDB" id="A0A8S1UJP0"/>
<accession>A0A8S1UJP0</accession>
<proteinExistence type="predicted"/>
<keyword evidence="2" id="KW-1185">Reference proteome</keyword>
<gene>
    <name evidence="1" type="ORF">PPENT_87.1.T0420136</name>
</gene>